<feature type="transmembrane region" description="Helical" evidence="1">
    <location>
        <begin position="87"/>
        <end position="106"/>
    </location>
</feature>
<dbReference type="PIRSF" id="PIRSF038991">
    <property type="entry name" value="Protein_AbrB"/>
    <property type="match status" value="1"/>
</dbReference>
<evidence type="ECO:0000313" key="2">
    <source>
        <dbReference type="EMBL" id="MFD2141724.1"/>
    </source>
</evidence>
<feature type="transmembrane region" description="Helical" evidence="1">
    <location>
        <begin position="143"/>
        <end position="166"/>
    </location>
</feature>
<name>A0ABW4YZR6_9HYPH</name>
<dbReference type="InterPro" id="IPR007820">
    <property type="entry name" value="AbrB_fam"/>
</dbReference>
<feature type="transmembrane region" description="Helical" evidence="1">
    <location>
        <begin position="294"/>
        <end position="313"/>
    </location>
</feature>
<feature type="transmembrane region" description="Helical" evidence="1">
    <location>
        <begin position="234"/>
        <end position="254"/>
    </location>
</feature>
<protein>
    <submittedName>
        <fullName evidence="2">AbrB family transcriptional regulator</fullName>
    </submittedName>
</protein>
<gene>
    <name evidence="2" type="ORF">ACFSNC_15025</name>
</gene>
<feature type="transmembrane region" description="Helical" evidence="1">
    <location>
        <begin position="209"/>
        <end position="228"/>
    </location>
</feature>
<sequence>MSTPPALRRGAPCLAAGLAGGAVFGLLGLPLPWMLGALCASAAASIGGFDWALPASARNLARPVIGVLAGSAFTAEIAGGLLHHWQVMPVLLAFLLATPFLGRAFFVRLCGFDRVTAFFASTMGGLSELTLLGGHHGGDMRRLVLVHAVRVIAVVFLVPFAVRFLFDLDPSVGPMPVHAPALAAADWLILIACGVLGTAIGWKMRIPSGAMIVPLLLSAACHIAGLTVAAPPGWLVAGMQVLIGCIVGARFAGIRLRDFHLTILQSLAWTALLLIAALMLAFMVSGFVEVPREALLLAFAPGGIAEMTTVAFAIGTDVAFVVTCHVLRVTFLVLAAPWLFRLGLTRP</sequence>
<comment type="caution">
    <text evidence="2">The sequence shown here is derived from an EMBL/GenBank/DDBJ whole genome shotgun (WGS) entry which is preliminary data.</text>
</comment>
<dbReference type="InterPro" id="IPR017516">
    <property type="entry name" value="AbrB_dup"/>
</dbReference>
<proteinExistence type="predicted"/>
<evidence type="ECO:0000313" key="3">
    <source>
        <dbReference type="Proteomes" id="UP001597299"/>
    </source>
</evidence>
<organism evidence="2 3">
    <name type="scientific">Ancylobacter oerskovii</name>
    <dbReference type="NCBI Taxonomy" id="459519"/>
    <lineage>
        <taxon>Bacteria</taxon>
        <taxon>Pseudomonadati</taxon>
        <taxon>Pseudomonadota</taxon>
        <taxon>Alphaproteobacteria</taxon>
        <taxon>Hyphomicrobiales</taxon>
        <taxon>Xanthobacteraceae</taxon>
        <taxon>Ancylobacter</taxon>
    </lineage>
</organism>
<feature type="transmembrane region" description="Helical" evidence="1">
    <location>
        <begin position="178"/>
        <end position="202"/>
    </location>
</feature>
<keyword evidence="1" id="KW-1133">Transmembrane helix</keyword>
<dbReference type="RefSeq" id="WP_213352601.1">
    <property type="nucleotide sequence ID" value="NZ_JAHBGB010000027.1"/>
</dbReference>
<accession>A0ABW4YZR6</accession>
<dbReference type="Pfam" id="PF05145">
    <property type="entry name" value="AbrB"/>
    <property type="match status" value="1"/>
</dbReference>
<keyword evidence="3" id="KW-1185">Reference proteome</keyword>
<dbReference type="Proteomes" id="UP001597299">
    <property type="component" value="Unassembled WGS sequence"/>
</dbReference>
<dbReference type="NCBIfam" id="TIGR03082">
    <property type="entry name" value="Gneg_AbrB_dup"/>
    <property type="match status" value="2"/>
</dbReference>
<keyword evidence="1" id="KW-0472">Membrane</keyword>
<feature type="transmembrane region" description="Helical" evidence="1">
    <location>
        <begin position="266"/>
        <end position="288"/>
    </location>
</feature>
<dbReference type="EMBL" id="JBHUHD010000001">
    <property type="protein sequence ID" value="MFD2141724.1"/>
    <property type="molecule type" value="Genomic_DNA"/>
</dbReference>
<feature type="transmembrane region" description="Helical" evidence="1">
    <location>
        <begin position="12"/>
        <end position="29"/>
    </location>
</feature>
<dbReference type="PANTHER" id="PTHR38457:SF1">
    <property type="entry name" value="REGULATOR ABRB-RELATED"/>
    <property type="match status" value="1"/>
</dbReference>
<dbReference type="PANTHER" id="PTHR38457">
    <property type="entry name" value="REGULATOR ABRB-RELATED"/>
    <property type="match status" value="1"/>
</dbReference>
<evidence type="ECO:0000256" key="1">
    <source>
        <dbReference type="SAM" id="Phobius"/>
    </source>
</evidence>
<reference evidence="3" key="1">
    <citation type="journal article" date="2019" name="Int. J. Syst. Evol. Microbiol.">
        <title>The Global Catalogue of Microorganisms (GCM) 10K type strain sequencing project: providing services to taxonomists for standard genome sequencing and annotation.</title>
        <authorList>
            <consortium name="The Broad Institute Genomics Platform"/>
            <consortium name="The Broad Institute Genome Sequencing Center for Infectious Disease"/>
            <person name="Wu L."/>
            <person name="Ma J."/>
        </authorList>
    </citation>
    <scope>NUCLEOTIDE SEQUENCE [LARGE SCALE GENOMIC DNA]</scope>
    <source>
        <strain evidence="3">CCM 7435</strain>
    </source>
</reference>
<feature type="transmembrane region" description="Helical" evidence="1">
    <location>
        <begin position="320"/>
        <end position="340"/>
    </location>
</feature>
<keyword evidence="1" id="KW-0812">Transmembrane</keyword>